<keyword evidence="9" id="KW-0732">Signal</keyword>
<evidence type="ECO:0000256" key="5">
    <source>
        <dbReference type="ARBA" id="ARBA00023136"/>
    </source>
</evidence>
<dbReference type="EMBL" id="DS232358">
    <property type="protein sequence ID" value="EDS40591.1"/>
    <property type="molecule type" value="Genomic_DNA"/>
</dbReference>
<evidence type="ECO:0000256" key="1">
    <source>
        <dbReference type="ARBA" id="ARBA00004651"/>
    </source>
</evidence>
<gene>
    <name evidence="11" type="primary">6047665</name>
    <name evidence="10" type="ORF">CpipJ_CPIJ014430</name>
</gene>
<dbReference type="InterPro" id="IPR052192">
    <property type="entry name" value="Insect_Ionotropic_Sensory_Rcpt"/>
</dbReference>
<feature type="transmembrane region" description="Helical" evidence="8">
    <location>
        <begin position="489"/>
        <end position="509"/>
    </location>
</feature>
<evidence type="ECO:0008006" key="13">
    <source>
        <dbReference type="Google" id="ProtNLM"/>
    </source>
</evidence>
<protein>
    <recommendedName>
        <fullName evidence="13">Ionotropic glutamate receptor L-glutamate and glycine-binding domain-containing protein</fullName>
    </recommendedName>
</protein>
<dbReference type="EnsemblMetazoa" id="CPIJ014430-RA">
    <property type="protein sequence ID" value="CPIJ014430-PA"/>
    <property type="gene ID" value="CPIJ014430"/>
</dbReference>
<evidence type="ECO:0000256" key="3">
    <source>
        <dbReference type="ARBA" id="ARBA00022692"/>
    </source>
</evidence>
<keyword evidence="6" id="KW-0675">Receptor</keyword>
<organism>
    <name type="scientific">Culex quinquefasciatus</name>
    <name type="common">Southern house mosquito</name>
    <name type="synonym">Culex pungens</name>
    <dbReference type="NCBI Taxonomy" id="7176"/>
    <lineage>
        <taxon>Eukaryota</taxon>
        <taxon>Metazoa</taxon>
        <taxon>Ecdysozoa</taxon>
        <taxon>Arthropoda</taxon>
        <taxon>Hexapoda</taxon>
        <taxon>Insecta</taxon>
        <taxon>Pterygota</taxon>
        <taxon>Neoptera</taxon>
        <taxon>Endopterygota</taxon>
        <taxon>Diptera</taxon>
        <taxon>Nematocera</taxon>
        <taxon>Culicoidea</taxon>
        <taxon>Culicidae</taxon>
        <taxon>Culicinae</taxon>
        <taxon>Culicini</taxon>
        <taxon>Culex</taxon>
        <taxon>Culex</taxon>
    </lineage>
</organism>
<dbReference type="InParanoid" id="B0X4X6"/>
<evidence type="ECO:0000256" key="8">
    <source>
        <dbReference type="SAM" id="Phobius"/>
    </source>
</evidence>
<evidence type="ECO:0000256" key="6">
    <source>
        <dbReference type="ARBA" id="ARBA00023170"/>
    </source>
</evidence>
<keyword evidence="4 8" id="KW-1133">Transmembrane helix</keyword>
<dbReference type="AlphaFoldDB" id="B0X4X6"/>
<dbReference type="PANTHER" id="PTHR42643:SF39">
    <property type="entry name" value="IONOTROPIC RECEPTOR 56A-RELATED"/>
    <property type="match status" value="1"/>
</dbReference>
<evidence type="ECO:0000256" key="9">
    <source>
        <dbReference type="SAM" id="SignalP"/>
    </source>
</evidence>
<dbReference type="HOGENOM" id="CLU_018838_1_0_1"/>
<feature type="chain" id="PRO_5014567178" description="Ionotropic glutamate receptor L-glutamate and glycine-binding domain-containing protein" evidence="9">
    <location>
        <begin position="23"/>
        <end position="527"/>
    </location>
</feature>
<dbReference type="VEuPathDB" id="VectorBase:CQUJHB020300"/>
<dbReference type="FunCoup" id="B0X4X6">
    <property type="interactions" value="49"/>
</dbReference>
<dbReference type="PANTHER" id="PTHR42643">
    <property type="entry name" value="IONOTROPIC RECEPTOR 20A-RELATED"/>
    <property type="match status" value="1"/>
</dbReference>
<keyword evidence="5 8" id="KW-0472">Membrane</keyword>
<keyword evidence="12" id="KW-1185">Reference proteome</keyword>
<accession>B0X4X6</accession>
<dbReference type="OrthoDB" id="7744623at2759"/>
<dbReference type="VEuPathDB" id="VectorBase:CPIJ014430"/>
<reference evidence="11" key="2">
    <citation type="submission" date="2020-05" db="UniProtKB">
        <authorList>
            <consortium name="EnsemblMetazoa"/>
        </authorList>
    </citation>
    <scope>IDENTIFICATION</scope>
    <source>
        <strain evidence="11">JHB</strain>
    </source>
</reference>
<reference evidence="10" key="1">
    <citation type="submission" date="2007-03" db="EMBL/GenBank/DDBJ databases">
        <title>Annotation of Culex pipiens quinquefasciatus.</title>
        <authorList>
            <consortium name="The Broad Institute Genome Sequencing Platform"/>
            <person name="Atkinson P.W."/>
            <person name="Hemingway J."/>
            <person name="Christensen B.M."/>
            <person name="Higgs S."/>
            <person name="Kodira C."/>
            <person name="Hannick L."/>
            <person name="Megy K."/>
            <person name="O'Leary S."/>
            <person name="Pearson M."/>
            <person name="Haas B.J."/>
            <person name="Mauceli E."/>
            <person name="Wortman J.R."/>
            <person name="Lee N.H."/>
            <person name="Guigo R."/>
            <person name="Stanke M."/>
            <person name="Alvarado L."/>
            <person name="Amedeo P."/>
            <person name="Antoine C.H."/>
            <person name="Arensburger P."/>
            <person name="Bidwell S.L."/>
            <person name="Crawford M."/>
            <person name="Camaro F."/>
            <person name="Devon K."/>
            <person name="Engels R."/>
            <person name="Hammond M."/>
            <person name="Howarth C."/>
            <person name="Koehrsen M."/>
            <person name="Lawson D."/>
            <person name="Montgomery P."/>
            <person name="Nene V."/>
            <person name="Nusbaum C."/>
            <person name="Puiu D."/>
            <person name="Romero-Severson J."/>
            <person name="Severson D.W."/>
            <person name="Shumway M."/>
            <person name="Sisk P."/>
            <person name="Stolte C."/>
            <person name="Zeng Q."/>
            <person name="Eisenstadt E."/>
            <person name="Fraser-Liggett C."/>
            <person name="Strausberg R."/>
            <person name="Galagan J."/>
            <person name="Birren B."/>
            <person name="Collins F.H."/>
        </authorList>
    </citation>
    <scope>NUCLEOTIDE SEQUENCE [LARGE SCALE GENOMIC DNA]</scope>
    <source>
        <strain evidence="10">JHB</strain>
    </source>
</reference>
<keyword evidence="7" id="KW-0325">Glycoprotein</keyword>
<keyword evidence="2" id="KW-1003">Cell membrane</keyword>
<proteinExistence type="predicted"/>
<name>B0X4X6_CULQU</name>
<evidence type="ECO:0000256" key="4">
    <source>
        <dbReference type="ARBA" id="ARBA00022989"/>
    </source>
</evidence>
<dbReference type="GO" id="GO:0005886">
    <property type="term" value="C:plasma membrane"/>
    <property type="evidence" value="ECO:0007669"/>
    <property type="project" value="UniProtKB-SubCell"/>
</dbReference>
<evidence type="ECO:0000256" key="2">
    <source>
        <dbReference type="ARBA" id="ARBA00022475"/>
    </source>
</evidence>
<keyword evidence="3 8" id="KW-0812">Transmembrane</keyword>
<evidence type="ECO:0000313" key="10">
    <source>
        <dbReference type="EMBL" id="EDS40591.1"/>
    </source>
</evidence>
<evidence type="ECO:0000256" key="7">
    <source>
        <dbReference type="ARBA" id="ARBA00023180"/>
    </source>
</evidence>
<dbReference type="Proteomes" id="UP000002320">
    <property type="component" value="Unassembled WGS sequence"/>
</dbReference>
<comment type="subcellular location">
    <subcellularLocation>
        <location evidence="1">Cell membrane</location>
        <topology evidence="1">Multi-pass membrane protein</topology>
    </subcellularLocation>
</comment>
<feature type="signal peptide" evidence="9">
    <location>
        <begin position="1"/>
        <end position="22"/>
    </location>
</feature>
<evidence type="ECO:0000313" key="11">
    <source>
        <dbReference type="EnsemblMetazoa" id="CPIJ014430-PA"/>
    </source>
</evidence>
<sequence>MASARCKTAIFLITFCATGSIGSPDVVNFIISTIEELAARQTGIPECVFYDHALSKPFKGVLESVLLSPRLKLIPKLIINRDMKLEHLVIPREPIMLLIRARNMAYDDKSILHTLRTFNPNTKIIVLVNKTPSSDALKTCDRKTLQYSKSTSIIQILQHFNQNTQLIVLVNKDSKNFKIVETYVRMLAFHNVIYLDLSSSSLGVTGLNAKGMFEDSMRRNFTGSPLTFTKRQIEPDPFDPTFKWIQETAFYLNTTAVQSMHFCALSESDLQDDCYFDHFQTSKPTFFLNDPILLSVCGFERCSLYRASRWEKMVLMSLVLWMFFMTCAYETKFLSMLVYKPVEPKINTIQDLLKSSINLKANLLMSPDIEMETQLEGVVINSNDSEFEMDNTHAYIFEKMYIEPSLPYYYDTKTKTARYYKMDETLGSFVKGYVLSDRNPLLDLFGYTHVVFVESGIWNVWNSKYITSQGQFYHSTTDEILSFWDLVPAWAAFAFGCVMSGLVFVYEIVTLKCFHNRFRYVITSVLQ</sequence>
<evidence type="ECO:0000313" key="12">
    <source>
        <dbReference type="Proteomes" id="UP000002320"/>
    </source>
</evidence>
<dbReference type="KEGG" id="cqu:CpipJ_CPIJ014430"/>
<dbReference type="VEuPathDB" id="VectorBase:CQUJHB020330"/>